<dbReference type="InterPro" id="IPR001509">
    <property type="entry name" value="Epimerase_deHydtase"/>
</dbReference>
<comment type="similarity">
    <text evidence="4 10">Belongs to the NAD(P)-dependent epimerase/dehydratase family.</text>
</comment>
<evidence type="ECO:0000256" key="1">
    <source>
        <dbReference type="ARBA" id="ARBA00000083"/>
    </source>
</evidence>
<comment type="catalytic activity">
    <reaction evidence="1 10">
        <text>UDP-alpha-D-glucose = UDP-alpha-D-galactose</text>
        <dbReference type="Rhea" id="RHEA:22168"/>
        <dbReference type="ChEBI" id="CHEBI:58885"/>
        <dbReference type="ChEBI" id="CHEBI:66914"/>
        <dbReference type="EC" id="5.1.3.2"/>
    </reaction>
</comment>
<dbReference type="NCBIfam" id="TIGR01179">
    <property type="entry name" value="galE"/>
    <property type="match status" value="1"/>
</dbReference>
<evidence type="ECO:0000256" key="9">
    <source>
        <dbReference type="ARBA" id="ARBA00023235"/>
    </source>
</evidence>
<comment type="subunit">
    <text evidence="10">Homodimer.</text>
</comment>
<gene>
    <name evidence="13" type="primary">galE</name>
    <name evidence="12" type="ORF">HQ38_06685</name>
    <name evidence="13" type="ORF">NCTC12858_00039</name>
</gene>
<dbReference type="PANTHER" id="PTHR43725:SF47">
    <property type="entry name" value="UDP-GLUCOSE 4-EPIMERASE"/>
    <property type="match status" value="1"/>
</dbReference>
<keyword evidence="15" id="KW-1185">Reference proteome</keyword>
<sequence>MKQSQHKKILVAGGLGYIGSHTTVTLALAGYEPIVVDNLANSDLSVLDGLQQILGYRPVFYEQDCRDGVALDRIFATEGTIDGIINFAAHKAVGESVLQPLRYYRNNIDVLLSLLEFSDRCGLRAFVFSSSCTVYGEAEVQPVTEKSPILPATSPYGNTKQIAEEIIQDVVKAGTSYKAILLRYFNPIGAHPSAAIGELPQGVPQNLLPYVCQTAAGIRPQLSIFGRDYSTPDGTCIRDYIDINDLAKAHVAAIDHLLSPDLREEVPPCEAFNIGTGHGVSVLELVKTFEQVNNLKLRYVFADRRAGDIEQIWADPSKAAKVLRWRAETPLAETLRSAWLWQQRILQP</sequence>
<name>A0A0A2FVL6_9PORP</name>
<dbReference type="EMBL" id="LS483447">
    <property type="protein sequence ID" value="SQH72233.1"/>
    <property type="molecule type" value="Genomic_DNA"/>
</dbReference>
<evidence type="ECO:0000256" key="7">
    <source>
        <dbReference type="ARBA" id="ARBA00023027"/>
    </source>
</evidence>
<keyword evidence="8" id="KW-0299">Galactose metabolism</keyword>
<dbReference type="GO" id="GO:0005829">
    <property type="term" value="C:cytosol"/>
    <property type="evidence" value="ECO:0007669"/>
    <property type="project" value="TreeGrafter"/>
</dbReference>
<protein>
    <recommendedName>
        <fullName evidence="6 10">UDP-glucose 4-epimerase</fullName>
        <ecNumber evidence="5 10">5.1.3.2</ecNumber>
    </recommendedName>
</protein>
<reference evidence="13 15" key="2">
    <citation type="submission" date="2018-06" db="EMBL/GenBank/DDBJ databases">
        <authorList>
            <consortium name="Pathogen Informatics"/>
            <person name="Doyle S."/>
        </authorList>
    </citation>
    <scope>NUCLEOTIDE SEQUENCE [LARGE SCALE GENOMIC DNA]</scope>
    <source>
        <strain evidence="13 15">NCTC12858</strain>
    </source>
</reference>
<evidence type="ECO:0000313" key="12">
    <source>
        <dbReference type="EMBL" id="KGN94207.1"/>
    </source>
</evidence>
<dbReference type="eggNOG" id="COG1087">
    <property type="taxonomic scope" value="Bacteria"/>
</dbReference>
<dbReference type="AlphaFoldDB" id="A0A0A2FVL6"/>
<keyword evidence="10" id="KW-0119">Carbohydrate metabolism</keyword>
<dbReference type="Gene3D" id="3.90.25.10">
    <property type="entry name" value="UDP-galactose 4-epimerase, domain 1"/>
    <property type="match status" value="1"/>
</dbReference>
<feature type="domain" description="NAD-dependent epimerase/dehydratase" evidence="11">
    <location>
        <begin position="9"/>
        <end position="257"/>
    </location>
</feature>
<dbReference type="KEGG" id="pcre:NCTC12858_00039"/>
<reference evidence="12 14" key="1">
    <citation type="submission" date="2014-08" db="EMBL/GenBank/DDBJ databases">
        <title>Porphyromonas crevioricanis strain:COT-253_OH1447 Genome sequencing.</title>
        <authorList>
            <person name="Wallis C."/>
            <person name="Deusch O."/>
            <person name="O'Flynn C."/>
            <person name="Davis I."/>
            <person name="Jospin G."/>
            <person name="Darling A.E."/>
            <person name="Coil D.A."/>
            <person name="Alexiev A."/>
            <person name="Horsfall A."/>
            <person name="Kirkwood N."/>
            <person name="Harris S."/>
            <person name="Eisen J.A."/>
        </authorList>
    </citation>
    <scope>NUCLEOTIDE SEQUENCE [LARGE SCALE GENOMIC DNA]</scope>
    <source>
        <strain evidence="14">COT-253 OH1447</strain>
        <strain evidence="12">COT-253_OH1447</strain>
    </source>
</reference>
<dbReference type="OrthoDB" id="9811743at2"/>
<evidence type="ECO:0000259" key="11">
    <source>
        <dbReference type="Pfam" id="PF01370"/>
    </source>
</evidence>
<keyword evidence="7 10" id="KW-0520">NAD</keyword>
<dbReference type="RefSeq" id="WP_023939796.1">
    <property type="nucleotide sequence ID" value="NZ_JQJB01000006.1"/>
</dbReference>
<evidence type="ECO:0000256" key="10">
    <source>
        <dbReference type="RuleBase" id="RU366046"/>
    </source>
</evidence>
<keyword evidence="9 10" id="KW-0413">Isomerase</keyword>
<dbReference type="GO" id="GO:0003978">
    <property type="term" value="F:UDP-glucose 4-epimerase activity"/>
    <property type="evidence" value="ECO:0007669"/>
    <property type="project" value="UniProtKB-UniRule"/>
</dbReference>
<comment type="cofactor">
    <cofactor evidence="2 10">
        <name>NAD(+)</name>
        <dbReference type="ChEBI" id="CHEBI:57540"/>
    </cofactor>
</comment>
<evidence type="ECO:0000256" key="5">
    <source>
        <dbReference type="ARBA" id="ARBA00013189"/>
    </source>
</evidence>
<dbReference type="UniPathway" id="UPA00214"/>
<dbReference type="InterPro" id="IPR005886">
    <property type="entry name" value="UDP_G4E"/>
</dbReference>
<dbReference type="PANTHER" id="PTHR43725">
    <property type="entry name" value="UDP-GLUCOSE 4-EPIMERASE"/>
    <property type="match status" value="1"/>
</dbReference>
<evidence type="ECO:0000256" key="8">
    <source>
        <dbReference type="ARBA" id="ARBA00023144"/>
    </source>
</evidence>
<dbReference type="Proteomes" id="UP000030136">
    <property type="component" value="Unassembled WGS sequence"/>
</dbReference>
<comment type="pathway">
    <text evidence="3 10">Carbohydrate metabolism; galactose metabolism.</text>
</comment>
<dbReference type="InterPro" id="IPR036291">
    <property type="entry name" value="NAD(P)-bd_dom_sf"/>
</dbReference>
<dbReference type="Gene3D" id="3.40.50.720">
    <property type="entry name" value="NAD(P)-binding Rossmann-like Domain"/>
    <property type="match status" value="1"/>
</dbReference>
<evidence type="ECO:0000256" key="3">
    <source>
        <dbReference type="ARBA" id="ARBA00004947"/>
    </source>
</evidence>
<accession>A0A0A2FVL6</accession>
<dbReference type="SUPFAM" id="SSF51735">
    <property type="entry name" value="NAD(P)-binding Rossmann-fold domains"/>
    <property type="match status" value="1"/>
</dbReference>
<evidence type="ECO:0000313" key="15">
    <source>
        <dbReference type="Proteomes" id="UP000249300"/>
    </source>
</evidence>
<dbReference type="CDD" id="cd05247">
    <property type="entry name" value="UDP_G4E_1_SDR_e"/>
    <property type="match status" value="1"/>
</dbReference>
<dbReference type="EMBL" id="JQJC01000020">
    <property type="protein sequence ID" value="KGN94207.1"/>
    <property type="molecule type" value="Genomic_DNA"/>
</dbReference>
<evidence type="ECO:0000256" key="4">
    <source>
        <dbReference type="ARBA" id="ARBA00007637"/>
    </source>
</evidence>
<evidence type="ECO:0000313" key="13">
    <source>
        <dbReference type="EMBL" id="SQH72233.1"/>
    </source>
</evidence>
<proteinExistence type="inferred from homology"/>
<dbReference type="GO" id="GO:0006012">
    <property type="term" value="P:galactose metabolic process"/>
    <property type="evidence" value="ECO:0007669"/>
    <property type="project" value="UniProtKB-UniPathway"/>
</dbReference>
<evidence type="ECO:0000313" key="14">
    <source>
        <dbReference type="Proteomes" id="UP000030136"/>
    </source>
</evidence>
<dbReference type="Proteomes" id="UP000249300">
    <property type="component" value="Chromosome 1"/>
</dbReference>
<evidence type="ECO:0000256" key="2">
    <source>
        <dbReference type="ARBA" id="ARBA00001911"/>
    </source>
</evidence>
<dbReference type="EC" id="5.1.3.2" evidence="5 10"/>
<dbReference type="Pfam" id="PF01370">
    <property type="entry name" value="Epimerase"/>
    <property type="match status" value="1"/>
</dbReference>
<organism evidence="13 15">
    <name type="scientific">Porphyromonas crevioricanis</name>
    <dbReference type="NCBI Taxonomy" id="393921"/>
    <lineage>
        <taxon>Bacteria</taxon>
        <taxon>Pseudomonadati</taxon>
        <taxon>Bacteroidota</taxon>
        <taxon>Bacteroidia</taxon>
        <taxon>Bacteroidales</taxon>
        <taxon>Porphyromonadaceae</taxon>
        <taxon>Porphyromonas</taxon>
    </lineage>
</organism>
<evidence type="ECO:0000256" key="6">
    <source>
        <dbReference type="ARBA" id="ARBA00018569"/>
    </source>
</evidence>
<dbReference type="STRING" id="393921.HQ45_04200"/>